<sequence length="146" mass="15779">MNTVKSCLTHKSNQIVAVEPSSPVRIALELMRDKKVRSILVIENGALHGIVSQGDCAIKVLLKGLDASKVLAQEIMTKNPITVTLSDSLEQCMGVMVSKHIRHLPVVDGNKVLGVISIGDIVKNIIDQQGVQINYLETYIKGHGAS</sequence>
<feature type="domain" description="CBS" evidence="3">
    <location>
        <begin position="76"/>
        <end position="131"/>
    </location>
</feature>
<evidence type="ECO:0000256" key="1">
    <source>
        <dbReference type="ARBA" id="ARBA00023122"/>
    </source>
</evidence>
<keyword evidence="1 2" id="KW-0129">CBS domain</keyword>
<dbReference type="CDD" id="cd04623">
    <property type="entry name" value="CBS_pair_bac_euk"/>
    <property type="match status" value="1"/>
</dbReference>
<dbReference type="InterPro" id="IPR051257">
    <property type="entry name" value="Diverse_CBS-Domain"/>
</dbReference>
<dbReference type="PANTHER" id="PTHR43080:SF2">
    <property type="entry name" value="CBS DOMAIN-CONTAINING PROTEIN"/>
    <property type="match status" value="1"/>
</dbReference>
<dbReference type="AlphaFoldDB" id="A0A6M9PX91"/>
<keyword evidence="5" id="KW-1185">Reference proteome</keyword>
<dbReference type="SUPFAM" id="SSF54631">
    <property type="entry name" value="CBS-domain pair"/>
    <property type="match status" value="1"/>
</dbReference>
<evidence type="ECO:0000259" key="3">
    <source>
        <dbReference type="PROSITE" id="PS51371"/>
    </source>
</evidence>
<evidence type="ECO:0000313" key="4">
    <source>
        <dbReference type="EMBL" id="QKM62456.1"/>
    </source>
</evidence>
<dbReference type="RefSeq" id="WP_173942609.1">
    <property type="nucleotide sequence ID" value="NZ_CBCSCD010000001.1"/>
</dbReference>
<protein>
    <submittedName>
        <fullName evidence="4">CBS domain-containing protein</fullName>
    </submittedName>
</protein>
<dbReference type="PROSITE" id="PS51371">
    <property type="entry name" value="CBS"/>
    <property type="match status" value="2"/>
</dbReference>
<name>A0A6M9PX91_9BURK</name>
<dbReference type="InterPro" id="IPR000644">
    <property type="entry name" value="CBS_dom"/>
</dbReference>
<evidence type="ECO:0000256" key="2">
    <source>
        <dbReference type="PROSITE-ProRule" id="PRU00703"/>
    </source>
</evidence>
<dbReference type="SMART" id="SM00116">
    <property type="entry name" value="CBS"/>
    <property type="match status" value="2"/>
</dbReference>
<evidence type="ECO:0000313" key="5">
    <source>
        <dbReference type="Proteomes" id="UP000500806"/>
    </source>
</evidence>
<organism evidence="4 5">
    <name type="scientific">Polynucleobacter antarcticus</name>
    <dbReference type="NCBI Taxonomy" id="1743162"/>
    <lineage>
        <taxon>Bacteria</taxon>
        <taxon>Pseudomonadati</taxon>
        <taxon>Pseudomonadota</taxon>
        <taxon>Betaproteobacteria</taxon>
        <taxon>Burkholderiales</taxon>
        <taxon>Burkholderiaceae</taxon>
        <taxon>Polynucleobacter</taxon>
    </lineage>
</organism>
<dbReference type="EMBL" id="CP028941">
    <property type="protein sequence ID" value="QKM62456.1"/>
    <property type="molecule type" value="Genomic_DNA"/>
</dbReference>
<dbReference type="KEGG" id="pani:DCO16_04895"/>
<dbReference type="InterPro" id="IPR046342">
    <property type="entry name" value="CBS_dom_sf"/>
</dbReference>
<dbReference type="Pfam" id="PF00571">
    <property type="entry name" value="CBS"/>
    <property type="match status" value="2"/>
</dbReference>
<feature type="domain" description="CBS" evidence="3">
    <location>
        <begin position="8"/>
        <end position="67"/>
    </location>
</feature>
<dbReference type="PANTHER" id="PTHR43080">
    <property type="entry name" value="CBS DOMAIN-CONTAINING PROTEIN CBSX3, MITOCHONDRIAL"/>
    <property type="match status" value="1"/>
</dbReference>
<proteinExistence type="predicted"/>
<dbReference type="InterPro" id="IPR044725">
    <property type="entry name" value="CBSX3_CBS_dom"/>
</dbReference>
<gene>
    <name evidence="4" type="ORF">DCO16_04895</name>
</gene>
<accession>A0A6M9PX91</accession>
<reference evidence="4 5" key="1">
    <citation type="submission" date="2018-04" db="EMBL/GenBank/DDBJ databases">
        <title>Polynucleobacter sp. LimPoW16 genome.</title>
        <authorList>
            <person name="Hahn M.W."/>
        </authorList>
    </citation>
    <scope>NUCLEOTIDE SEQUENCE [LARGE SCALE GENOMIC DNA]</scope>
    <source>
        <strain evidence="4 5">LimPoW16</strain>
    </source>
</reference>
<dbReference type="Proteomes" id="UP000500806">
    <property type="component" value="Chromosome"/>
</dbReference>
<dbReference type="Gene3D" id="3.10.580.10">
    <property type="entry name" value="CBS-domain"/>
    <property type="match status" value="1"/>
</dbReference>